<comment type="caution">
    <text evidence="3">The sequence shown here is derived from an EMBL/GenBank/DDBJ whole genome shotgun (WGS) entry which is preliminary data.</text>
</comment>
<proteinExistence type="predicted"/>
<evidence type="ECO:0000313" key="4">
    <source>
        <dbReference type="Proteomes" id="UP000001949"/>
    </source>
</evidence>
<gene>
    <name evidence="3" type="ordered locus">TP02_0955</name>
</gene>
<reference evidence="3 4" key="1">
    <citation type="journal article" date="2005" name="Science">
        <title>Genome sequence of Theileria parva, a bovine pathogen that transforms lymphocytes.</title>
        <authorList>
            <person name="Gardner M.J."/>
            <person name="Bishop R."/>
            <person name="Shah T."/>
            <person name="de Villiers E.P."/>
            <person name="Carlton J.M."/>
            <person name="Hall N."/>
            <person name="Ren Q."/>
            <person name="Paulsen I.T."/>
            <person name="Pain A."/>
            <person name="Berriman M."/>
            <person name="Wilson R.J.M."/>
            <person name="Sato S."/>
            <person name="Ralph S.A."/>
            <person name="Mann D.J."/>
            <person name="Xiong Z."/>
            <person name="Shallom S.J."/>
            <person name="Weidman J."/>
            <person name="Jiang L."/>
            <person name="Lynn J."/>
            <person name="Weaver B."/>
            <person name="Shoaibi A."/>
            <person name="Domingo A.R."/>
            <person name="Wasawo D."/>
            <person name="Crabtree J."/>
            <person name="Wortman J.R."/>
            <person name="Haas B."/>
            <person name="Angiuoli S.V."/>
            <person name="Creasy T.H."/>
            <person name="Lu C."/>
            <person name="Suh B."/>
            <person name="Silva J.C."/>
            <person name="Utterback T.R."/>
            <person name="Feldblyum T.V."/>
            <person name="Pertea M."/>
            <person name="Allen J."/>
            <person name="Nierman W.C."/>
            <person name="Taracha E.L.N."/>
            <person name="Salzberg S.L."/>
            <person name="White O.R."/>
            <person name="Fitzhugh H.A."/>
            <person name="Morzaria S."/>
            <person name="Venter J.C."/>
            <person name="Fraser C.M."/>
            <person name="Nene V."/>
        </authorList>
    </citation>
    <scope>NUCLEOTIDE SEQUENCE [LARGE SCALE GENOMIC DNA]</scope>
    <source>
        <strain evidence="3 4">Muguga</strain>
    </source>
</reference>
<feature type="region of interest" description="Disordered" evidence="1">
    <location>
        <begin position="306"/>
        <end position="350"/>
    </location>
</feature>
<dbReference type="AlphaFoldDB" id="Q4N3N4"/>
<feature type="region of interest" description="Disordered" evidence="1">
    <location>
        <begin position="177"/>
        <end position="224"/>
    </location>
</feature>
<dbReference type="VEuPathDB" id="PiroplasmaDB:TpMuguga_02g00955"/>
<dbReference type="KEGG" id="tpv:TP02_0955"/>
<protein>
    <submittedName>
        <fullName evidence="3">Uncharacterized protein</fullName>
    </submittedName>
</protein>
<dbReference type="GeneID" id="3501701"/>
<dbReference type="eggNOG" id="ENOG502RSZE">
    <property type="taxonomic scope" value="Eukaryota"/>
</dbReference>
<accession>Q4N3N4</accession>
<feature type="chain" id="PRO_5004241493" evidence="2">
    <location>
        <begin position="19"/>
        <end position="561"/>
    </location>
</feature>
<dbReference type="RefSeq" id="XP_765522.1">
    <property type="nucleotide sequence ID" value="XM_760429.1"/>
</dbReference>
<keyword evidence="4" id="KW-1185">Reference proteome</keyword>
<evidence type="ECO:0000313" key="3">
    <source>
        <dbReference type="EMBL" id="EAN33239.1"/>
    </source>
</evidence>
<keyword evidence="2" id="KW-0732">Signal</keyword>
<dbReference type="InParanoid" id="Q4N3N4"/>
<dbReference type="Proteomes" id="UP000001949">
    <property type="component" value="Unassembled WGS sequence"/>
</dbReference>
<dbReference type="Pfam" id="PF07708">
    <property type="entry name" value="Tash_PEST"/>
    <property type="match status" value="1"/>
</dbReference>
<dbReference type="InterPro" id="IPR011695">
    <property type="entry name" value="Tash_PEST_motif"/>
</dbReference>
<feature type="compositionally biased region" description="Polar residues" evidence="1">
    <location>
        <begin position="202"/>
        <end position="217"/>
    </location>
</feature>
<feature type="signal peptide" evidence="2">
    <location>
        <begin position="1"/>
        <end position="18"/>
    </location>
</feature>
<dbReference type="OMA" id="TGNCEKE"/>
<dbReference type="STRING" id="5875.Q4N3N4"/>
<sequence>MCIYKSLLFLIFIKFVKCADRYPYHPNDTSDVGEEKNNEDENKLDLIEKELQNILTDDDTLVKGIKKILKDDYQPSPQQEYDPHFTDYDPSGPYGYKSQYEQQNIEPGNTESSLYQQNFYSVPYVYPDITCPPLPIPVSQLLIQDTPLSEQPTTNIAFEPHLPSVPVEILAEQQPNIEPNEPEESKFSSPDLKTSKIPESVPLNQTTALKQPVNTGKGSLPKPRPGLIYLPRPGLLQAPNPAIRFPTPSLPNIPSKEMYKPKEPQPQQTQPIGLHLTVEVEFNVTQTQPAKPTEMVKELEPERVTVELGSDEEDQDDQGTGDGGKDQKSDQPSDQPSGSGGAEGGDEKSVSEGLGYMGLKSMIFFKKDEKGIVVEMSGSDYKVLWNDMSKIKFKFYENLEMIIYNGEVVYNHLYFRQYIKFLIYNKKINVFTGNCEKELIILRKMGSEWVLKTRKVPDHVKLYKQDLGGNDQLLSEEDYIVELSAFGSVKFIIMGEIKCYKITVKDIVVWKKTRKDKTYPTVFCITDRSNILVYFEKYILTFGKKGGKYVLIGSRKNVKDY</sequence>
<feature type="compositionally biased region" description="Acidic residues" evidence="1">
    <location>
        <begin position="309"/>
        <end position="319"/>
    </location>
</feature>
<organism evidence="3 4">
    <name type="scientific">Theileria parva</name>
    <name type="common">East coast fever infection agent</name>
    <dbReference type="NCBI Taxonomy" id="5875"/>
    <lineage>
        <taxon>Eukaryota</taxon>
        <taxon>Sar</taxon>
        <taxon>Alveolata</taxon>
        <taxon>Apicomplexa</taxon>
        <taxon>Aconoidasida</taxon>
        <taxon>Piroplasmida</taxon>
        <taxon>Theileriidae</taxon>
        <taxon>Theileria</taxon>
    </lineage>
</organism>
<evidence type="ECO:0000256" key="2">
    <source>
        <dbReference type="SAM" id="SignalP"/>
    </source>
</evidence>
<evidence type="ECO:0000256" key="1">
    <source>
        <dbReference type="SAM" id="MobiDB-lite"/>
    </source>
</evidence>
<name>Q4N3N4_THEPA</name>
<dbReference type="EMBL" id="AAGK01000002">
    <property type="protein sequence ID" value="EAN33239.1"/>
    <property type="molecule type" value="Genomic_DNA"/>
</dbReference>
<feature type="region of interest" description="Disordered" evidence="1">
    <location>
        <begin position="246"/>
        <end position="269"/>
    </location>
</feature>
<feature type="region of interest" description="Disordered" evidence="1">
    <location>
        <begin position="73"/>
        <end position="99"/>
    </location>
</feature>